<dbReference type="Gene3D" id="3.40.50.1820">
    <property type="entry name" value="alpha/beta hydrolase"/>
    <property type="match status" value="1"/>
</dbReference>
<accession>A0A5B8LSX5</accession>
<keyword evidence="3" id="KW-1185">Reference proteome</keyword>
<name>A0A5B8LSX5_9HYPH</name>
<evidence type="ECO:0000256" key="1">
    <source>
        <dbReference type="SAM" id="SignalP"/>
    </source>
</evidence>
<dbReference type="EMBL" id="CP042304">
    <property type="protein sequence ID" value="QDZ10959.1"/>
    <property type="molecule type" value="Genomic_DNA"/>
</dbReference>
<dbReference type="InterPro" id="IPR029058">
    <property type="entry name" value="AB_hydrolase_fold"/>
</dbReference>
<dbReference type="Proteomes" id="UP000315364">
    <property type="component" value="Chromosome"/>
</dbReference>
<dbReference type="SUPFAM" id="SSF53474">
    <property type="entry name" value="alpha/beta-Hydrolases"/>
    <property type="match status" value="1"/>
</dbReference>
<feature type="chain" id="PRO_5023085975" description="Lysophospholipase" evidence="1">
    <location>
        <begin position="20"/>
        <end position="297"/>
    </location>
</feature>
<organism evidence="2 3">
    <name type="scientific">Devosia ginsengisoli</name>
    <dbReference type="NCBI Taxonomy" id="400770"/>
    <lineage>
        <taxon>Bacteria</taxon>
        <taxon>Pseudomonadati</taxon>
        <taxon>Pseudomonadota</taxon>
        <taxon>Alphaproteobacteria</taxon>
        <taxon>Hyphomicrobiales</taxon>
        <taxon>Devosiaceae</taxon>
        <taxon>Devosia</taxon>
    </lineage>
</organism>
<dbReference type="OrthoDB" id="7595824at2"/>
<sequence length="297" mass="31559">MKSLLPFLLLALSAGTVSAAPQTHQLPRPDGTIIHYLLDAPQRESTGLLVLAQGSGCRPASGSANLATIRAAFPAYTALIVEKSGIAPGDPIENGYDDCPVEFLDTYTLSSRILDYERVLAHLQPASEPPLPIVLFGGSEGGLAMERLAARIHPAAAILLSGSVGGTFGEMVLSTVPPEGQTTVSAGFAEARANPDSSAMLSGHTFRFWADSLDHRSSDYLEATDTPFLLIYGGRDTAPVRSVRILANRFAEQGRCNLTYWEFPALDHGMADPKGQSRMADVARLAAAWAEQPLPAC</sequence>
<evidence type="ECO:0008006" key="4">
    <source>
        <dbReference type="Google" id="ProtNLM"/>
    </source>
</evidence>
<reference evidence="2 3" key="1">
    <citation type="submission" date="2019-07" db="EMBL/GenBank/DDBJ databases">
        <title>Full genome sequence of Devosia sp. Gsoil 520.</title>
        <authorList>
            <person name="Im W.-T."/>
        </authorList>
    </citation>
    <scope>NUCLEOTIDE SEQUENCE [LARGE SCALE GENOMIC DNA]</scope>
    <source>
        <strain evidence="2 3">Gsoil 520</strain>
    </source>
</reference>
<gene>
    <name evidence="2" type="ORF">FPZ08_09460</name>
</gene>
<evidence type="ECO:0000313" key="3">
    <source>
        <dbReference type="Proteomes" id="UP000315364"/>
    </source>
</evidence>
<dbReference type="AlphaFoldDB" id="A0A5B8LSX5"/>
<evidence type="ECO:0000313" key="2">
    <source>
        <dbReference type="EMBL" id="QDZ10959.1"/>
    </source>
</evidence>
<dbReference type="RefSeq" id="WP_146289743.1">
    <property type="nucleotide sequence ID" value="NZ_CP042304.1"/>
</dbReference>
<keyword evidence="1" id="KW-0732">Signal</keyword>
<protein>
    <recommendedName>
        <fullName evidence="4">Lysophospholipase</fullName>
    </recommendedName>
</protein>
<dbReference type="KEGG" id="dea:FPZ08_09460"/>
<proteinExistence type="predicted"/>
<feature type="signal peptide" evidence="1">
    <location>
        <begin position="1"/>
        <end position="19"/>
    </location>
</feature>